<sequence length="117" mass="13849">MDSIENTKSTNYDSFTGATDIWRQFKPFFWFSLKALGIIGFMVTICWQLLKLFPFGWSFGKLWFMAIGILFGFFLIMPAPGKKNLIVFDEILFDLRNGRKKRHFNVIPYNQIFERSE</sequence>
<proteinExistence type="predicted"/>
<accession>A0A4V1AIC1</accession>
<keyword evidence="3" id="KW-1185">Reference proteome</keyword>
<protein>
    <submittedName>
        <fullName evidence="2">Uncharacterized protein</fullName>
    </submittedName>
</protein>
<dbReference type="EMBL" id="CP037940">
    <property type="protein sequence ID" value="QBO34985.1"/>
    <property type="molecule type" value="Genomic_DNA"/>
</dbReference>
<feature type="transmembrane region" description="Helical" evidence="1">
    <location>
        <begin position="28"/>
        <end position="50"/>
    </location>
</feature>
<dbReference type="Proteomes" id="UP000292886">
    <property type="component" value="Chromosome"/>
</dbReference>
<organism evidence="2 3">
    <name type="scientific">Periweissella cryptocerci</name>
    <dbReference type="NCBI Taxonomy" id="2506420"/>
    <lineage>
        <taxon>Bacteria</taxon>
        <taxon>Bacillati</taxon>
        <taxon>Bacillota</taxon>
        <taxon>Bacilli</taxon>
        <taxon>Lactobacillales</taxon>
        <taxon>Lactobacillaceae</taxon>
        <taxon>Periweissella</taxon>
    </lineage>
</organism>
<dbReference type="AlphaFoldDB" id="A0A4V1AIC1"/>
<keyword evidence="1" id="KW-1133">Transmembrane helix</keyword>
<evidence type="ECO:0000256" key="1">
    <source>
        <dbReference type="SAM" id="Phobius"/>
    </source>
</evidence>
<keyword evidence="1" id="KW-0472">Membrane</keyword>
<feature type="transmembrane region" description="Helical" evidence="1">
    <location>
        <begin position="62"/>
        <end position="79"/>
    </location>
</feature>
<evidence type="ECO:0000313" key="2">
    <source>
        <dbReference type="EMBL" id="QBO34985.1"/>
    </source>
</evidence>
<gene>
    <name evidence="2" type="ORF">EQG49_00250</name>
</gene>
<dbReference type="RefSeq" id="WP_133362065.1">
    <property type="nucleotide sequence ID" value="NZ_CP037940.1"/>
</dbReference>
<reference evidence="3" key="1">
    <citation type="submission" date="2019-03" db="EMBL/GenBank/DDBJ databases">
        <title>Weissella sp. 26KH-42 Genome sequencing.</title>
        <authorList>
            <person name="Heo J."/>
            <person name="Kim S.-J."/>
            <person name="Kim J.-S."/>
            <person name="Hong S.-B."/>
            <person name="Kwon S.-W."/>
        </authorList>
    </citation>
    <scope>NUCLEOTIDE SEQUENCE [LARGE SCALE GENOMIC DNA]</scope>
    <source>
        <strain evidence="3">26KH-42</strain>
    </source>
</reference>
<name>A0A4V1AIC1_9LACO</name>
<evidence type="ECO:0000313" key="3">
    <source>
        <dbReference type="Proteomes" id="UP000292886"/>
    </source>
</evidence>
<dbReference type="KEGG" id="wei:EQG49_00250"/>
<keyword evidence="1" id="KW-0812">Transmembrane</keyword>